<name>A0A502C6J6_9GAMM</name>
<dbReference type="PANTHER" id="PTHR43798">
    <property type="entry name" value="MONOACYLGLYCEROL LIPASE"/>
    <property type="match status" value="1"/>
</dbReference>
<proteinExistence type="predicted"/>
<gene>
    <name evidence="2" type="ORF">EAH88_12510</name>
</gene>
<comment type="caution">
    <text evidence="2">The sequence shown here is derived from an EMBL/GenBank/DDBJ whole genome shotgun (WGS) entry which is preliminary data.</text>
</comment>
<dbReference type="GO" id="GO:0016787">
    <property type="term" value="F:hydrolase activity"/>
    <property type="evidence" value="ECO:0007669"/>
    <property type="project" value="UniProtKB-KW"/>
</dbReference>
<evidence type="ECO:0000313" key="2">
    <source>
        <dbReference type="EMBL" id="TPG07461.1"/>
    </source>
</evidence>
<keyword evidence="2" id="KW-0378">Hydrolase</keyword>
<dbReference type="EMBL" id="RCZO01000007">
    <property type="protein sequence ID" value="TPG07461.1"/>
    <property type="molecule type" value="Genomic_DNA"/>
</dbReference>
<organism evidence="2 3">
    <name type="scientific">Rhodanobacter glycinis</name>
    <dbReference type="NCBI Taxonomy" id="582702"/>
    <lineage>
        <taxon>Bacteria</taxon>
        <taxon>Pseudomonadati</taxon>
        <taxon>Pseudomonadota</taxon>
        <taxon>Gammaproteobacteria</taxon>
        <taxon>Lysobacterales</taxon>
        <taxon>Rhodanobacteraceae</taxon>
        <taxon>Rhodanobacter</taxon>
    </lineage>
</organism>
<dbReference type="PRINTS" id="PR00111">
    <property type="entry name" value="ABHYDROLASE"/>
</dbReference>
<dbReference type="PANTHER" id="PTHR43798:SF33">
    <property type="entry name" value="HYDROLASE, PUTATIVE (AFU_ORTHOLOGUE AFUA_2G14860)-RELATED"/>
    <property type="match status" value="1"/>
</dbReference>
<dbReference type="PROSITE" id="PS51318">
    <property type="entry name" value="TAT"/>
    <property type="match status" value="1"/>
</dbReference>
<keyword evidence="3" id="KW-1185">Reference proteome</keyword>
<reference evidence="2 3" key="1">
    <citation type="journal article" date="2019" name="Environ. Microbiol.">
        <title>Species interactions and distinct microbial communities in high Arctic permafrost affected cryosols are associated with the CH4 and CO2 gas fluxes.</title>
        <authorList>
            <person name="Altshuler I."/>
            <person name="Hamel J."/>
            <person name="Turney S."/>
            <person name="Magnuson E."/>
            <person name="Levesque R."/>
            <person name="Greer C."/>
            <person name="Whyte L.G."/>
        </authorList>
    </citation>
    <scope>NUCLEOTIDE SEQUENCE [LARGE SCALE GENOMIC DNA]</scope>
    <source>
        <strain evidence="2 3">S13Y</strain>
    </source>
</reference>
<dbReference type="RefSeq" id="WP_140653187.1">
    <property type="nucleotide sequence ID" value="NZ_RCZO01000007.1"/>
</dbReference>
<feature type="domain" description="AB hydrolase-1" evidence="1">
    <location>
        <begin position="69"/>
        <end position="307"/>
    </location>
</feature>
<dbReference type="Pfam" id="PF00561">
    <property type="entry name" value="Abhydrolase_1"/>
    <property type="match status" value="1"/>
</dbReference>
<dbReference type="Proteomes" id="UP000319486">
    <property type="component" value="Unassembled WGS sequence"/>
</dbReference>
<dbReference type="SUPFAM" id="SSF53474">
    <property type="entry name" value="alpha/beta-Hydrolases"/>
    <property type="match status" value="1"/>
</dbReference>
<accession>A0A502C6J6</accession>
<dbReference type="Gene3D" id="3.40.50.1820">
    <property type="entry name" value="alpha/beta hydrolase"/>
    <property type="match status" value="1"/>
</dbReference>
<dbReference type="GO" id="GO:0016020">
    <property type="term" value="C:membrane"/>
    <property type="evidence" value="ECO:0007669"/>
    <property type="project" value="TreeGrafter"/>
</dbReference>
<dbReference type="InterPro" id="IPR029058">
    <property type="entry name" value="AB_hydrolase_fold"/>
</dbReference>
<dbReference type="InterPro" id="IPR006311">
    <property type="entry name" value="TAT_signal"/>
</dbReference>
<sequence length="332" mass="35608">MQRRQFLGLVAGAGVAGAAFSALPFAALAAKNPLRRSLDAAAFNAARRFVPTRFGRIALVERGAGQAALFLHGFPLNGFQWRGALERLSAYRRCIAPDFLGLGYTQVREGQGVAPVDQVDMLSALLDALSIDRVDLVANDSGGAVAQLFLARHPQRVRSLLLTNCDTEIDCPPAAMKPVIALAHDGQFVKQWLAPWLADKELARSAGGLGGMTFTHPENLTDASIEMYLGPLVRDPAHTHAYALALETNVLAGVQAAIGRSRVPVRIAWGTGDTIFSPDNAAYLDRIAGNSRGVHYVPGAKLFFPEEFPELIAAEARHLWDLAAHPDAGETT</sequence>
<protein>
    <submittedName>
        <fullName evidence="2">Alpha/beta hydrolase</fullName>
    </submittedName>
</protein>
<dbReference type="AlphaFoldDB" id="A0A502C6J6"/>
<evidence type="ECO:0000259" key="1">
    <source>
        <dbReference type="Pfam" id="PF00561"/>
    </source>
</evidence>
<dbReference type="InterPro" id="IPR000073">
    <property type="entry name" value="AB_hydrolase_1"/>
</dbReference>
<dbReference type="InterPro" id="IPR050266">
    <property type="entry name" value="AB_hydrolase_sf"/>
</dbReference>
<evidence type="ECO:0000313" key="3">
    <source>
        <dbReference type="Proteomes" id="UP000319486"/>
    </source>
</evidence>